<feature type="compositionally biased region" description="Low complexity" evidence="1">
    <location>
        <begin position="602"/>
        <end position="612"/>
    </location>
</feature>
<proteinExistence type="predicted"/>
<feature type="transmembrane region" description="Helical" evidence="2">
    <location>
        <begin position="554"/>
        <end position="580"/>
    </location>
</feature>
<dbReference type="EMBL" id="JAGMUV010000017">
    <property type="protein sequence ID" value="KAH7131015.1"/>
    <property type="molecule type" value="Genomic_DNA"/>
</dbReference>
<feature type="transmembrane region" description="Helical" evidence="2">
    <location>
        <begin position="110"/>
        <end position="139"/>
    </location>
</feature>
<keyword evidence="2" id="KW-1133">Transmembrane helix</keyword>
<evidence type="ECO:0000313" key="4">
    <source>
        <dbReference type="Proteomes" id="UP000738349"/>
    </source>
</evidence>
<comment type="caution">
    <text evidence="3">The sequence shown here is derived from an EMBL/GenBank/DDBJ whole genome shotgun (WGS) entry which is preliminary data.</text>
</comment>
<dbReference type="AlphaFoldDB" id="A0A9P9ITZ1"/>
<evidence type="ECO:0000313" key="3">
    <source>
        <dbReference type="EMBL" id="KAH7131015.1"/>
    </source>
</evidence>
<dbReference type="OrthoDB" id="3540210at2759"/>
<keyword evidence="4" id="KW-1185">Reference proteome</keyword>
<feature type="region of interest" description="Disordered" evidence="1">
    <location>
        <begin position="602"/>
        <end position="639"/>
    </location>
</feature>
<keyword evidence="2" id="KW-0812">Transmembrane</keyword>
<feature type="compositionally biased region" description="Basic and acidic residues" evidence="1">
    <location>
        <begin position="630"/>
        <end position="639"/>
    </location>
</feature>
<reference evidence="3" key="1">
    <citation type="journal article" date="2021" name="Nat. Commun.">
        <title>Genetic determinants of endophytism in the Arabidopsis root mycobiome.</title>
        <authorList>
            <person name="Mesny F."/>
            <person name="Miyauchi S."/>
            <person name="Thiergart T."/>
            <person name="Pickel B."/>
            <person name="Atanasova L."/>
            <person name="Karlsson M."/>
            <person name="Huettel B."/>
            <person name="Barry K.W."/>
            <person name="Haridas S."/>
            <person name="Chen C."/>
            <person name="Bauer D."/>
            <person name="Andreopoulos W."/>
            <person name="Pangilinan J."/>
            <person name="LaButti K."/>
            <person name="Riley R."/>
            <person name="Lipzen A."/>
            <person name="Clum A."/>
            <person name="Drula E."/>
            <person name="Henrissat B."/>
            <person name="Kohler A."/>
            <person name="Grigoriev I.V."/>
            <person name="Martin F.M."/>
            <person name="Hacquard S."/>
        </authorList>
    </citation>
    <scope>NUCLEOTIDE SEQUENCE</scope>
    <source>
        <strain evidence="3">MPI-CAGE-AT-0147</strain>
    </source>
</reference>
<sequence>MSSAASVYQGFWIDHDHDGLSGARLTLDAFNAALLIAFIAIFVTICGDRMWCAVRFVLHQLRAGAERRGADDENLQLLVVHSTMPGVAWDAPKLMLTTIRQTGRRDVSTVCFVAVLAVLALFNFVAWTAAGVLSAWVAVSSGPLIYVSPDCGFYSDPSDGVSFMPAAGFQARLLNSSRIADEYVQTCYNTSSSFNPLCQQFVQQEISWTGKSNATCPFSSGMCLGGDDAAFEMDSGMIDSHDTLGINAAKENRVLYRRKSTCAPVITKEPYAELIPGRYPGEEFALYYYGDTFGMLNYTYQLSTYAQRGPAGYILRCSHYHLPTGVSAPAGFMPIPEIARSDAEVTLFFLVQNLLAYTAPVEDLFFAAHTNPTTYDLPFSNDTYTLYYNDKLVSVMGCIDQHQICKPGFAGERPNCSALSSLENLYSEVTKLELNQVQHDTAFVIHVEILGGEMLNSIAGRGAVGLKAQRTVFNNINIPLPDNQWTLEVGGWFSIALARLQHAIVEYSTGPAHADSGGYQRDTSSSLARIYANTCNRQKGRQLSSSTGYLTFNVVGLVVIFVVGVVVILLSPLLILIVGLRRSGKWGQRRLEWKLHSNFQSAASQSSHGSEPSSPPWQEPPNYPNPPQTIDHDLGLHRD</sequence>
<dbReference type="Proteomes" id="UP000738349">
    <property type="component" value="Unassembled WGS sequence"/>
</dbReference>
<organism evidence="3 4">
    <name type="scientific">Dactylonectria macrodidyma</name>
    <dbReference type="NCBI Taxonomy" id="307937"/>
    <lineage>
        <taxon>Eukaryota</taxon>
        <taxon>Fungi</taxon>
        <taxon>Dikarya</taxon>
        <taxon>Ascomycota</taxon>
        <taxon>Pezizomycotina</taxon>
        <taxon>Sordariomycetes</taxon>
        <taxon>Hypocreomycetidae</taxon>
        <taxon>Hypocreales</taxon>
        <taxon>Nectriaceae</taxon>
        <taxon>Dactylonectria</taxon>
    </lineage>
</organism>
<feature type="transmembrane region" description="Helical" evidence="2">
    <location>
        <begin position="29"/>
        <end position="47"/>
    </location>
</feature>
<keyword evidence="2" id="KW-0472">Membrane</keyword>
<accession>A0A9P9ITZ1</accession>
<evidence type="ECO:0000256" key="1">
    <source>
        <dbReference type="SAM" id="MobiDB-lite"/>
    </source>
</evidence>
<feature type="compositionally biased region" description="Pro residues" evidence="1">
    <location>
        <begin position="613"/>
        <end position="627"/>
    </location>
</feature>
<evidence type="ECO:0000256" key="2">
    <source>
        <dbReference type="SAM" id="Phobius"/>
    </source>
</evidence>
<name>A0A9P9ITZ1_9HYPO</name>
<protein>
    <submittedName>
        <fullName evidence="3">Uncharacterized protein</fullName>
    </submittedName>
</protein>
<gene>
    <name evidence="3" type="ORF">EDB81DRAFT_696176</name>
</gene>